<keyword evidence="3" id="KW-1185">Reference proteome</keyword>
<feature type="compositionally biased region" description="Basic and acidic residues" evidence="1">
    <location>
        <begin position="1"/>
        <end position="10"/>
    </location>
</feature>
<feature type="compositionally biased region" description="Low complexity" evidence="1">
    <location>
        <begin position="100"/>
        <end position="111"/>
    </location>
</feature>
<dbReference type="EMBL" id="AZHD01000001">
    <property type="protein sequence ID" value="OAA67969.1"/>
    <property type="molecule type" value="Genomic_DNA"/>
</dbReference>
<feature type="region of interest" description="Disordered" evidence="1">
    <location>
        <begin position="80"/>
        <end position="133"/>
    </location>
</feature>
<name>A0A167ZW81_9HYPO</name>
<comment type="caution">
    <text evidence="2">The sequence shown here is derived from an EMBL/GenBank/DDBJ whole genome shotgun (WGS) entry which is preliminary data.</text>
</comment>
<feature type="region of interest" description="Disordered" evidence="1">
    <location>
        <begin position="1"/>
        <end position="62"/>
    </location>
</feature>
<reference evidence="2 3" key="1">
    <citation type="journal article" date="2016" name="Genome Biol. Evol.">
        <title>Divergent and convergent evolution of fungal pathogenicity.</title>
        <authorList>
            <person name="Shang Y."/>
            <person name="Xiao G."/>
            <person name="Zheng P."/>
            <person name="Cen K."/>
            <person name="Zhan S."/>
            <person name="Wang C."/>
        </authorList>
    </citation>
    <scope>NUCLEOTIDE SEQUENCE [LARGE SCALE GENOMIC DNA]</scope>
    <source>
        <strain evidence="2 3">RCEF 264</strain>
    </source>
</reference>
<sequence length="174" mass="17755">MNQNFDKRDSAQSADRSSQSTATFSVPSSPDIPSSVIAPKASHLRAAAADAQPAAAPSSATARATCATSRWSEGTFGSVAAASQGSSEVQASSTYSGKSAEATNAQTATATVIDVHRPKKSDDKPQPKAPVDVTSAELVDLVRGVSSTDLQNVLSSGHSSRVARGKGQTGDHNQ</sequence>
<dbReference type="Proteomes" id="UP000076874">
    <property type="component" value="Unassembled WGS sequence"/>
</dbReference>
<feature type="compositionally biased region" description="Basic and acidic residues" evidence="1">
    <location>
        <begin position="114"/>
        <end position="126"/>
    </location>
</feature>
<feature type="compositionally biased region" description="Polar residues" evidence="1">
    <location>
        <begin position="150"/>
        <end position="159"/>
    </location>
</feature>
<evidence type="ECO:0000256" key="1">
    <source>
        <dbReference type="SAM" id="MobiDB-lite"/>
    </source>
</evidence>
<feature type="compositionally biased region" description="Polar residues" evidence="1">
    <location>
        <begin position="81"/>
        <end position="97"/>
    </location>
</feature>
<proteinExistence type="predicted"/>
<evidence type="ECO:0000313" key="3">
    <source>
        <dbReference type="Proteomes" id="UP000076874"/>
    </source>
</evidence>
<feature type="region of interest" description="Disordered" evidence="1">
    <location>
        <begin position="150"/>
        <end position="174"/>
    </location>
</feature>
<protein>
    <submittedName>
        <fullName evidence="2">Uncharacterized protein</fullName>
    </submittedName>
</protein>
<organism evidence="2 3">
    <name type="scientific">Niveomyces insectorum RCEF 264</name>
    <dbReference type="NCBI Taxonomy" id="1081102"/>
    <lineage>
        <taxon>Eukaryota</taxon>
        <taxon>Fungi</taxon>
        <taxon>Dikarya</taxon>
        <taxon>Ascomycota</taxon>
        <taxon>Pezizomycotina</taxon>
        <taxon>Sordariomycetes</taxon>
        <taxon>Hypocreomycetidae</taxon>
        <taxon>Hypocreales</taxon>
        <taxon>Cordycipitaceae</taxon>
        <taxon>Niveomyces</taxon>
    </lineage>
</organism>
<feature type="compositionally biased region" description="Low complexity" evidence="1">
    <location>
        <begin position="11"/>
        <end position="62"/>
    </location>
</feature>
<evidence type="ECO:0000313" key="2">
    <source>
        <dbReference type="EMBL" id="OAA67969.1"/>
    </source>
</evidence>
<gene>
    <name evidence="2" type="ORF">SPI_00164</name>
</gene>
<accession>A0A167ZW81</accession>
<dbReference type="AlphaFoldDB" id="A0A167ZW81"/>